<evidence type="ECO:0000256" key="1">
    <source>
        <dbReference type="SAM" id="SignalP"/>
    </source>
</evidence>
<name>A0A4Q7NXF4_9FLAO</name>
<evidence type="ECO:0000313" key="2">
    <source>
        <dbReference type="EMBL" id="RZS91914.1"/>
    </source>
</evidence>
<sequence>MKKLLLLWMVLVCTITFGQNDIDQILEIGIENAQRFSQDYFDAPGESLINNMSNGWYNTAKVKKLWDFEVGFVGNLSFVREEKKNFILDVNDYQDLSFSSGVTRVYVNNGFGMNTEGISVIINEGQASQTEVVLPDGFSGQEINSVPGGFIQASIGLIHSTEIKLRFFPKYEIRENTKVQIYGVAFQHEITDWFFPTKRWPVRIASLLGYTNVKGFYDLTTASGVPGSEQEITLNSNSWLLASIVSTKMKTLNFYGGIGYYFGSNEANLLGTYQIQNGPFASTVVTDPIRVTGKAKGLKANIGARVAYGVFKANLDYSLQNYKNLSLGLQIGW</sequence>
<organism evidence="2 3">
    <name type="scientific">Aquimarina brevivitae</name>
    <dbReference type="NCBI Taxonomy" id="323412"/>
    <lineage>
        <taxon>Bacteria</taxon>
        <taxon>Pseudomonadati</taxon>
        <taxon>Bacteroidota</taxon>
        <taxon>Flavobacteriia</taxon>
        <taxon>Flavobacteriales</taxon>
        <taxon>Flavobacteriaceae</taxon>
        <taxon>Aquimarina</taxon>
    </lineage>
</organism>
<protein>
    <submittedName>
        <fullName evidence="2">Uncharacterized protein</fullName>
    </submittedName>
</protein>
<dbReference type="InterPro" id="IPR046495">
    <property type="entry name" value="DUF6588"/>
</dbReference>
<comment type="caution">
    <text evidence="2">The sequence shown here is derived from an EMBL/GenBank/DDBJ whole genome shotgun (WGS) entry which is preliminary data.</text>
</comment>
<dbReference type="EMBL" id="SGXE01000005">
    <property type="protein sequence ID" value="RZS91914.1"/>
    <property type="molecule type" value="Genomic_DNA"/>
</dbReference>
<accession>A0A4Q7NXF4</accession>
<dbReference type="OrthoDB" id="9775382at2"/>
<keyword evidence="1" id="KW-0732">Signal</keyword>
<dbReference type="Proteomes" id="UP000292262">
    <property type="component" value="Unassembled WGS sequence"/>
</dbReference>
<reference evidence="2 3" key="1">
    <citation type="submission" date="2019-02" db="EMBL/GenBank/DDBJ databases">
        <title>Genomic Encyclopedia of Type Strains, Phase IV (KMG-IV): sequencing the most valuable type-strain genomes for metagenomic binning, comparative biology and taxonomic classification.</title>
        <authorList>
            <person name="Goeker M."/>
        </authorList>
    </citation>
    <scope>NUCLEOTIDE SEQUENCE [LARGE SCALE GENOMIC DNA]</scope>
    <source>
        <strain evidence="2 3">DSM 17196</strain>
    </source>
</reference>
<feature type="chain" id="PRO_5020382790" evidence="1">
    <location>
        <begin position="19"/>
        <end position="333"/>
    </location>
</feature>
<proteinExistence type="predicted"/>
<dbReference type="RefSeq" id="WP_130287546.1">
    <property type="nucleotide sequence ID" value="NZ_SGXE01000005.1"/>
</dbReference>
<dbReference type="Pfam" id="PF20230">
    <property type="entry name" value="DUF6588"/>
    <property type="match status" value="1"/>
</dbReference>
<evidence type="ECO:0000313" key="3">
    <source>
        <dbReference type="Proteomes" id="UP000292262"/>
    </source>
</evidence>
<keyword evidence="3" id="KW-1185">Reference proteome</keyword>
<dbReference type="AlphaFoldDB" id="A0A4Q7NXF4"/>
<feature type="signal peptide" evidence="1">
    <location>
        <begin position="1"/>
        <end position="18"/>
    </location>
</feature>
<gene>
    <name evidence="2" type="ORF">EV197_3018</name>
</gene>